<dbReference type="GO" id="GO:0010468">
    <property type="term" value="P:regulation of gene expression"/>
    <property type="evidence" value="ECO:0007669"/>
    <property type="project" value="TreeGrafter"/>
</dbReference>
<dbReference type="Proteomes" id="UP000275408">
    <property type="component" value="Unassembled WGS sequence"/>
</dbReference>
<keyword evidence="5" id="KW-0862">Zinc</keyword>
<evidence type="ECO:0000256" key="5">
    <source>
        <dbReference type="ARBA" id="ARBA00022833"/>
    </source>
</evidence>
<keyword evidence="3" id="KW-0677">Repeat</keyword>
<keyword evidence="8" id="KW-0539">Nucleus</keyword>
<feature type="compositionally biased region" description="Polar residues" evidence="9">
    <location>
        <begin position="303"/>
        <end position="312"/>
    </location>
</feature>
<gene>
    <name evidence="11" type="ORF">pdam_00000830</name>
</gene>
<dbReference type="PANTHER" id="PTHR16515">
    <property type="entry name" value="PR DOMAIN ZINC FINGER PROTEIN"/>
    <property type="match status" value="1"/>
</dbReference>
<dbReference type="InterPro" id="IPR050331">
    <property type="entry name" value="Zinc_finger"/>
</dbReference>
<evidence type="ECO:0000256" key="7">
    <source>
        <dbReference type="ARBA" id="ARBA00023163"/>
    </source>
</evidence>
<keyword evidence="7" id="KW-0804">Transcription</keyword>
<evidence type="ECO:0000313" key="11">
    <source>
        <dbReference type="EMBL" id="RMX45320.1"/>
    </source>
</evidence>
<dbReference type="SMART" id="SM00317">
    <property type="entry name" value="SET"/>
    <property type="match status" value="1"/>
</dbReference>
<evidence type="ECO:0000313" key="12">
    <source>
        <dbReference type="Proteomes" id="UP000275408"/>
    </source>
</evidence>
<evidence type="ECO:0000256" key="2">
    <source>
        <dbReference type="ARBA" id="ARBA00022723"/>
    </source>
</evidence>
<keyword evidence="4" id="KW-0863">Zinc-finger</keyword>
<protein>
    <recommendedName>
        <fullName evidence="10">SET domain-containing protein</fullName>
    </recommendedName>
</protein>
<name>A0A3M6TVA8_POCDA</name>
<dbReference type="InterPro" id="IPR046341">
    <property type="entry name" value="SET_dom_sf"/>
</dbReference>
<proteinExistence type="predicted"/>
<keyword evidence="12" id="KW-1185">Reference proteome</keyword>
<dbReference type="GO" id="GO:0005634">
    <property type="term" value="C:nucleus"/>
    <property type="evidence" value="ECO:0007669"/>
    <property type="project" value="UniProtKB-SubCell"/>
</dbReference>
<evidence type="ECO:0000256" key="3">
    <source>
        <dbReference type="ARBA" id="ARBA00022737"/>
    </source>
</evidence>
<dbReference type="SUPFAM" id="SSF82199">
    <property type="entry name" value="SET domain"/>
    <property type="match status" value="1"/>
</dbReference>
<organism evidence="11 12">
    <name type="scientific">Pocillopora damicornis</name>
    <name type="common">Cauliflower coral</name>
    <name type="synonym">Millepora damicornis</name>
    <dbReference type="NCBI Taxonomy" id="46731"/>
    <lineage>
        <taxon>Eukaryota</taxon>
        <taxon>Metazoa</taxon>
        <taxon>Cnidaria</taxon>
        <taxon>Anthozoa</taxon>
        <taxon>Hexacorallia</taxon>
        <taxon>Scleractinia</taxon>
        <taxon>Astrocoeniina</taxon>
        <taxon>Pocilloporidae</taxon>
        <taxon>Pocillopora</taxon>
    </lineage>
</organism>
<dbReference type="OrthoDB" id="7734462at2759"/>
<dbReference type="Gene3D" id="2.170.270.10">
    <property type="entry name" value="SET domain"/>
    <property type="match status" value="1"/>
</dbReference>
<comment type="subcellular location">
    <subcellularLocation>
        <location evidence="1">Nucleus</location>
    </subcellularLocation>
</comment>
<keyword evidence="2" id="KW-0479">Metal-binding</keyword>
<keyword evidence="6" id="KW-0805">Transcription regulation</keyword>
<reference evidence="11 12" key="1">
    <citation type="journal article" date="2018" name="Sci. Rep.">
        <title>Comparative analysis of the Pocillopora damicornis genome highlights role of immune system in coral evolution.</title>
        <authorList>
            <person name="Cunning R."/>
            <person name="Bay R.A."/>
            <person name="Gillette P."/>
            <person name="Baker A.C."/>
            <person name="Traylor-Knowles N."/>
        </authorList>
    </citation>
    <scope>NUCLEOTIDE SEQUENCE [LARGE SCALE GENOMIC DNA]</scope>
    <source>
        <strain evidence="11">RSMAS</strain>
        <tissue evidence="11">Whole animal</tissue>
    </source>
</reference>
<dbReference type="InterPro" id="IPR001214">
    <property type="entry name" value="SET_dom"/>
</dbReference>
<dbReference type="Pfam" id="PF21549">
    <property type="entry name" value="PRDM2_PR"/>
    <property type="match status" value="1"/>
</dbReference>
<evidence type="ECO:0000256" key="9">
    <source>
        <dbReference type="SAM" id="MobiDB-lite"/>
    </source>
</evidence>
<sequence length="337" mass="37877">MANTSPCFPQFPYHDVKPAVSSGCAPFSFTYENLYKCLYQRNEESTSQTAVGKVTSAPRRKGSVSSSKMTTKKKNGEKLTFAKSSCPDELDLCPSTTGSQLGIRTRQVIPEGTWMGPYQGNIVKPNQFTAATDTSYMWEIYENGKLLQYVDGRDETTSSWMRFIRCARHKEEQNLYAFQYNKEIYYRAFADIPAGSELLVWYEDTYPQYMGIPLNITDISLEVYGSSSSAQFGSSVQLKPPTEFSGWKNTPQISPHKSPVIQNSWSAVVSLPPEYAQCHANYLVTADGPQSSHTRKKRHHSQTYHYGQQGPDSQRRAIVINSATDAPDPFSILAKEK</sequence>
<feature type="domain" description="SET" evidence="10">
    <location>
        <begin position="77"/>
        <end position="203"/>
    </location>
</feature>
<feature type="compositionally biased region" description="Basic residues" evidence="9">
    <location>
        <begin position="293"/>
        <end position="302"/>
    </location>
</feature>
<dbReference type="AlphaFoldDB" id="A0A3M6TVA8"/>
<accession>A0A3M6TVA8</accession>
<dbReference type="PROSITE" id="PS50280">
    <property type="entry name" value="SET"/>
    <property type="match status" value="1"/>
</dbReference>
<dbReference type="GO" id="GO:0008270">
    <property type="term" value="F:zinc ion binding"/>
    <property type="evidence" value="ECO:0007669"/>
    <property type="project" value="UniProtKB-KW"/>
</dbReference>
<feature type="region of interest" description="Disordered" evidence="9">
    <location>
        <begin position="286"/>
        <end position="314"/>
    </location>
</feature>
<evidence type="ECO:0000259" key="10">
    <source>
        <dbReference type="PROSITE" id="PS50280"/>
    </source>
</evidence>
<evidence type="ECO:0000256" key="1">
    <source>
        <dbReference type="ARBA" id="ARBA00004123"/>
    </source>
</evidence>
<comment type="caution">
    <text evidence="11">The sequence shown here is derived from an EMBL/GenBank/DDBJ whole genome shotgun (WGS) entry which is preliminary data.</text>
</comment>
<evidence type="ECO:0000256" key="4">
    <source>
        <dbReference type="ARBA" id="ARBA00022771"/>
    </source>
</evidence>
<evidence type="ECO:0000256" key="6">
    <source>
        <dbReference type="ARBA" id="ARBA00023015"/>
    </source>
</evidence>
<evidence type="ECO:0000256" key="8">
    <source>
        <dbReference type="ARBA" id="ARBA00023242"/>
    </source>
</evidence>
<dbReference type="EMBL" id="RCHS01002836">
    <property type="protein sequence ID" value="RMX45320.1"/>
    <property type="molecule type" value="Genomic_DNA"/>
</dbReference>
<feature type="region of interest" description="Disordered" evidence="9">
    <location>
        <begin position="48"/>
        <end position="72"/>
    </location>
</feature>
<dbReference type="PANTHER" id="PTHR16515:SF49">
    <property type="entry name" value="GASTRULA ZINC FINGER PROTEIN XLCGF49.1-LIKE-RELATED"/>
    <property type="match status" value="1"/>
</dbReference>